<dbReference type="NCBIfam" id="NF045542">
    <property type="entry name" value="Clp_rel_HeadMat"/>
    <property type="match status" value="1"/>
</dbReference>
<organism evidence="7 8">
    <name type="scientific">Ephemeroptericola cinctiostellae</name>
    <dbReference type="NCBI Taxonomy" id="2268024"/>
    <lineage>
        <taxon>Bacteria</taxon>
        <taxon>Pseudomonadati</taxon>
        <taxon>Pseudomonadota</taxon>
        <taxon>Betaproteobacteria</taxon>
        <taxon>Burkholderiales</taxon>
        <taxon>Burkholderiaceae</taxon>
        <taxon>Ephemeroptericola</taxon>
    </lineage>
</organism>
<sequence length="381" mass="39727">MKSWFSIAAQAASTEVAPVYAISIHDEIGGWGVSAADFLYELSQIPRDAKIELSINSPGGSVFEGLAIYNVLKARRTHIEAHVVGVACSMASIIFMAAGKRVVPENAYLMVHGVSGACYGSYADMREQAAVMEAVESTMASMYMEATGQDEATVKGWMSKDTWFDGKQALEAGLCDEVVVTLQLAACASASALKRYDTAPEAVKQLFAVKAVSTANDDEGGDGVAVAAAPAVTVETPTASSVQPEVGAGEADAVARLAAVSRCLAANEPLLAQMLSSHTLAVGDLDARIERAAGVRALAVIAGYPTADELVANNSTVAEAQALMSLYAKSQAPAVRSVQASSSDIRLPSDKPVQKTVAEAINVSAVYASRKPNQNPNHNSK</sequence>
<evidence type="ECO:0000313" key="8">
    <source>
        <dbReference type="Proteomes" id="UP000252182"/>
    </source>
</evidence>
<accession>A0A345DE61</accession>
<dbReference type="CDD" id="cd07016">
    <property type="entry name" value="S14_ClpP_1"/>
    <property type="match status" value="1"/>
</dbReference>
<dbReference type="Pfam" id="PF00574">
    <property type="entry name" value="CLP_protease"/>
    <property type="match status" value="1"/>
</dbReference>
<name>A0A345DE61_9BURK</name>
<dbReference type="GO" id="GO:0004252">
    <property type="term" value="F:serine-type endopeptidase activity"/>
    <property type="evidence" value="ECO:0007669"/>
    <property type="project" value="InterPro"/>
</dbReference>
<dbReference type="GO" id="GO:0051117">
    <property type="term" value="F:ATPase binding"/>
    <property type="evidence" value="ECO:0007669"/>
    <property type="project" value="TreeGrafter"/>
</dbReference>
<keyword evidence="5" id="KW-0720">Serine protease</keyword>
<dbReference type="RefSeq" id="WP_114563702.1">
    <property type="nucleotide sequence ID" value="NZ_CP031124.1"/>
</dbReference>
<dbReference type="GO" id="GO:0004176">
    <property type="term" value="F:ATP-dependent peptidase activity"/>
    <property type="evidence" value="ECO:0007669"/>
    <property type="project" value="InterPro"/>
</dbReference>
<evidence type="ECO:0000256" key="2">
    <source>
        <dbReference type="ARBA" id="ARBA00022490"/>
    </source>
</evidence>
<dbReference type="PANTHER" id="PTHR10381:SF70">
    <property type="entry name" value="ATP-DEPENDENT CLP PROTEASE PROTEOLYTIC SUBUNIT"/>
    <property type="match status" value="1"/>
</dbReference>
<evidence type="ECO:0000313" key="7">
    <source>
        <dbReference type="EMBL" id="AXF86649.1"/>
    </source>
</evidence>
<keyword evidence="2" id="KW-0963">Cytoplasm</keyword>
<proteinExistence type="inferred from homology"/>
<evidence type="ECO:0000256" key="5">
    <source>
        <dbReference type="ARBA" id="ARBA00022825"/>
    </source>
</evidence>
<dbReference type="GO" id="GO:0006515">
    <property type="term" value="P:protein quality control for misfolded or incompletely synthesized proteins"/>
    <property type="evidence" value="ECO:0007669"/>
    <property type="project" value="TreeGrafter"/>
</dbReference>
<dbReference type="InterPro" id="IPR029045">
    <property type="entry name" value="ClpP/crotonase-like_dom_sf"/>
</dbReference>
<dbReference type="GO" id="GO:0009368">
    <property type="term" value="C:endopeptidase Clp complex"/>
    <property type="evidence" value="ECO:0007669"/>
    <property type="project" value="TreeGrafter"/>
</dbReference>
<reference evidence="8" key="1">
    <citation type="submission" date="2018-07" db="EMBL/GenBank/DDBJ databases">
        <authorList>
            <person name="Kim H."/>
        </authorList>
    </citation>
    <scope>NUCLEOTIDE SEQUENCE [LARGE SCALE GENOMIC DNA]</scope>
    <source>
        <strain evidence="8">F02</strain>
    </source>
</reference>
<dbReference type="SUPFAM" id="SSF52096">
    <property type="entry name" value="ClpP/crotonase"/>
    <property type="match status" value="1"/>
</dbReference>
<evidence type="ECO:0000256" key="3">
    <source>
        <dbReference type="ARBA" id="ARBA00022670"/>
    </source>
</evidence>
<protein>
    <recommendedName>
        <fullName evidence="6">ATP-dependent Clp protease proteolytic subunit</fullName>
    </recommendedName>
</protein>
<dbReference type="InterPro" id="IPR001907">
    <property type="entry name" value="ClpP"/>
</dbReference>
<dbReference type="Proteomes" id="UP000252182">
    <property type="component" value="Chromosome"/>
</dbReference>
<keyword evidence="4 7" id="KW-0378">Hydrolase</keyword>
<evidence type="ECO:0000256" key="6">
    <source>
        <dbReference type="RuleBase" id="RU003567"/>
    </source>
</evidence>
<dbReference type="KEGG" id="hyf:DTO96_102404"/>
<dbReference type="InterPro" id="IPR023562">
    <property type="entry name" value="ClpP/TepA"/>
</dbReference>
<dbReference type="PANTHER" id="PTHR10381">
    <property type="entry name" value="ATP-DEPENDENT CLP PROTEASE PROTEOLYTIC SUBUNIT"/>
    <property type="match status" value="1"/>
</dbReference>
<evidence type="ECO:0000256" key="4">
    <source>
        <dbReference type="ARBA" id="ARBA00022801"/>
    </source>
</evidence>
<dbReference type="EMBL" id="CP031124">
    <property type="protein sequence ID" value="AXF86649.1"/>
    <property type="molecule type" value="Genomic_DNA"/>
</dbReference>
<comment type="similarity">
    <text evidence="1 6">Belongs to the peptidase S14 family.</text>
</comment>
<gene>
    <name evidence="7" type="primary">clpP1</name>
    <name evidence="7" type="ORF">DTO96_102404</name>
</gene>
<dbReference type="Gene3D" id="3.90.226.10">
    <property type="entry name" value="2-enoyl-CoA Hydratase, Chain A, domain 1"/>
    <property type="match status" value="1"/>
</dbReference>
<evidence type="ECO:0000256" key="1">
    <source>
        <dbReference type="ARBA" id="ARBA00007039"/>
    </source>
</evidence>
<dbReference type="PRINTS" id="PR00127">
    <property type="entry name" value="CLPPROTEASEP"/>
</dbReference>
<dbReference type="AlphaFoldDB" id="A0A345DE61"/>
<keyword evidence="8" id="KW-1185">Reference proteome</keyword>
<keyword evidence="3 7" id="KW-0645">Protease</keyword>
<dbReference type="OrthoDB" id="9806592at2"/>